<feature type="transmembrane region" description="Helical" evidence="1">
    <location>
        <begin position="304"/>
        <end position="322"/>
    </location>
</feature>
<dbReference type="PANTHER" id="PTHR30354">
    <property type="entry name" value="GNT FAMILY GLUCONATE TRANSPORTER"/>
    <property type="match status" value="1"/>
</dbReference>
<feature type="transmembrane region" description="Helical" evidence="1">
    <location>
        <begin position="140"/>
        <end position="158"/>
    </location>
</feature>
<organism evidence="2 3">
    <name type="scientific">Aquibacillus salsiterrae</name>
    <dbReference type="NCBI Taxonomy" id="2950439"/>
    <lineage>
        <taxon>Bacteria</taxon>
        <taxon>Bacillati</taxon>
        <taxon>Bacillota</taxon>
        <taxon>Bacilli</taxon>
        <taxon>Bacillales</taxon>
        <taxon>Bacillaceae</taxon>
        <taxon>Aquibacillus</taxon>
    </lineage>
</organism>
<evidence type="ECO:0000256" key="1">
    <source>
        <dbReference type="SAM" id="Phobius"/>
    </source>
</evidence>
<dbReference type="PIRSF" id="PIRSF002746">
    <property type="entry name" value="Gluconate_transporter"/>
    <property type="match status" value="1"/>
</dbReference>
<dbReference type="GO" id="GO:0005886">
    <property type="term" value="C:plasma membrane"/>
    <property type="evidence" value="ECO:0007669"/>
    <property type="project" value="TreeGrafter"/>
</dbReference>
<keyword evidence="1" id="KW-0812">Transmembrane</keyword>
<feature type="transmembrane region" description="Helical" evidence="1">
    <location>
        <begin position="103"/>
        <end position="133"/>
    </location>
</feature>
<protein>
    <submittedName>
        <fullName evidence="2">GntP family permease</fullName>
    </submittedName>
</protein>
<feature type="transmembrane region" description="Helical" evidence="1">
    <location>
        <begin position="5"/>
        <end position="22"/>
    </location>
</feature>
<gene>
    <name evidence="2" type="ORF">NC799_15905</name>
</gene>
<keyword evidence="3" id="KW-1185">Reference proteome</keyword>
<comment type="caution">
    <text evidence="2">The sequence shown here is derived from an EMBL/GenBank/DDBJ whole genome shotgun (WGS) entry which is preliminary data.</text>
</comment>
<feature type="transmembrane region" description="Helical" evidence="1">
    <location>
        <begin position="342"/>
        <end position="371"/>
    </location>
</feature>
<evidence type="ECO:0000313" key="3">
    <source>
        <dbReference type="Proteomes" id="UP001145069"/>
    </source>
</evidence>
<name>A0A9X3WGT9_9BACI</name>
<feature type="transmembrane region" description="Helical" evidence="1">
    <location>
        <begin position="227"/>
        <end position="251"/>
    </location>
</feature>
<dbReference type="EMBL" id="JAMQKC010000025">
    <property type="protein sequence ID" value="MDC3418368.1"/>
    <property type="molecule type" value="Genomic_DNA"/>
</dbReference>
<feature type="transmembrane region" description="Helical" evidence="1">
    <location>
        <begin position="263"/>
        <end position="283"/>
    </location>
</feature>
<dbReference type="PANTHER" id="PTHR30354:SF25">
    <property type="entry name" value="INNER MEMBRANE PERMEASE YGBN"/>
    <property type="match status" value="1"/>
</dbReference>
<keyword evidence="1" id="KW-0472">Membrane</keyword>
<feature type="transmembrane region" description="Helical" evidence="1">
    <location>
        <begin position="178"/>
        <end position="198"/>
    </location>
</feature>
<dbReference type="GO" id="GO:0015128">
    <property type="term" value="F:gluconate transmembrane transporter activity"/>
    <property type="evidence" value="ECO:0007669"/>
    <property type="project" value="InterPro"/>
</dbReference>
<evidence type="ECO:0000313" key="2">
    <source>
        <dbReference type="EMBL" id="MDC3418368.1"/>
    </source>
</evidence>
<accession>A0A9X3WGT9</accession>
<feature type="transmembrane region" description="Helical" evidence="1">
    <location>
        <begin position="28"/>
        <end position="47"/>
    </location>
</feature>
<feature type="transmembrane region" description="Helical" evidence="1">
    <location>
        <begin position="59"/>
        <end position="79"/>
    </location>
</feature>
<dbReference type="InterPro" id="IPR003474">
    <property type="entry name" value="Glcn_transporter"/>
</dbReference>
<dbReference type="RefSeq" id="WP_272447431.1">
    <property type="nucleotide sequence ID" value="NZ_JAMQKC010000025.1"/>
</dbReference>
<dbReference type="NCBIfam" id="TIGR00791">
    <property type="entry name" value="gntP"/>
    <property type="match status" value="1"/>
</dbReference>
<proteinExistence type="predicted"/>
<feature type="transmembrane region" description="Helical" evidence="1">
    <location>
        <begin position="383"/>
        <end position="401"/>
    </location>
</feature>
<sequence>MSDQMLILVALAGIFLLLFLVIRTKLHAFVSLLLVSLIVGILAGMPLNDVVASMQSGMGGTLGFVAVVVGLGAMFGQMLEVSGGAERLAQTLIKKFGEDKAQWALGVTGFLVAIPVFFDVGFIILVPIVYGLAKKTGKSLLFYGIPLLAGLAVTHSFIPPTPGPIAVADLIGADLGWVILFGAIAGLPAMIIAGPLFAKYISKKLHVLVPEYMNLEEIEYDKELPSFGLIASLISIPLILILLNTLSGVLLEEGNMARQILTFLGHPFVALTIATILTFVFLGTKRGYSRQEVQDIATKALEPAGIIILVTGAGGVFKQVLIDSGVGQVLGDMMAGSPLPPIVLAFLIATVVRVAQGSATVSMVTAAGLMAPLISILALDGPVLGLIVIAIASGATVLSHVNDSGFWLVGRYFGLSVKDTLKTWTVMETLIGLVGFTVVFILGIFIG</sequence>
<dbReference type="Pfam" id="PF02447">
    <property type="entry name" value="GntP_permease"/>
    <property type="match status" value="1"/>
</dbReference>
<reference evidence="2" key="1">
    <citation type="submission" date="2022-06" db="EMBL/GenBank/DDBJ databases">
        <title>Aquibacillus sp. a new bacterium isolated from soil saline samples.</title>
        <authorList>
            <person name="Galisteo C."/>
            <person name="De La Haba R."/>
            <person name="Sanchez-Porro C."/>
            <person name="Ventosa A."/>
        </authorList>
    </citation>
    <scope>NUCLEOTIDE SEQUENCE</scope>
    <source>
        <strain evidence="2">3ASR75-54</strain>
    </source>
</reference>
<feature type="transmembrane region" description="Helical" evidence="1">
    <location>
        <begin position="421"/>
        <end position="446"/>
    </location>
</feature>
<dbReference type="Proteomes" id="UP001145069">
    <property type="component" value="Unassembled WGS sequence"/>
</dbReference>
<dbReference type="AlphaFoldDB" id="A0A9X3WGT9"/>
<keyword evidence="1" id="KW-1133">Transmembrane helix</keyword>